<dbReference type="InterPro" id="IPR011009">
    <property type="entry name" value="Kinase-like_dom_sf"/>
</dbReference>
<evidence type="ECO:0000259" key="6">
    <source>
        <dbReference type="PROSITE" id="PS50011"/>
    </source>
</evidence>
<evidence type="ECO:0000256" key="2">
    <source>
        <dbReference type="ARBA" id="ARBA00022741"/>
    </source>
</evidence>
<comment type="caution">
    <text evidence="7">The sequence shown here is derived from an EMBL/GenBank/DDBJ whole genome shotgun (WGS) entry which is preliminary data.</text>
</comment>
<feature type="domain" description="Protein kinase" evidence="6">
    <location>
        <begin position="12"/>
        <end position="270"/>
    </location>
</feature>
<dbReference type="SUPFAM" id="SSF56112">
    <property type="entry name" value="Protein kinase-like (PK-like)"/>
    <property type="match status" value="1"/>
</dbReference>
<dbReference type="AlphaFoldDB" id="A0A542CUZ6"/>
<keyword evidence="7" id="KW-0723">Serine/threonine-protein kinase</keyword>
<feature type="binding site" evidence="5">
    <location>
        <position position="41"/>
    </location>
    <ligand>
        <name>ATP</name>
        <dbReference type="ChEBI" id="CHEBI:30616"/>
    </ligand>
</feature>
<dbReference type="PROSITE" id="PS50011">
    <property type="entry name" value="PROTEIN_KINASE_DOM"/>
    <property type="match status" value="1"/>
</dbReference>
<dbReference type="RefSeq" id="WP_142003849.1">
    <property type="nucleotide sequence ID" value="NZ_VFML01000002.1"/>
</dbReference>
<evidence type="ECO:0000313" key="7">
    <source>
        <dbReference type="EMBL" id="TQI94645.1"/>
    </source>
</evidence>
<protein>
    <submittedName>
        <fullName evidence="7">Serine/threonine protein kinase</fullName>
    </submittedName>
</protein>
<sequence length="298" mass="32513">MFYPGEVVDDRYVVQELLGEGASGEVYRVQDGETGPDLALKIQPPRFCEDTAWYQESSDEIHNEVSIGEQLRTVPGLVRALPGGYHAGRAYYVMRHVSGRDLVDFTEREGAVSSVRTAAIVAQLCGTVGELHSQGWVHRDIKLENTLIASDGQVWLIDLGSAVRPGSEIHLAATPGYTAPEVVQGAAASVASDVFSLGCLLFKLAIMNLPYLNKTGKRLTPIPPFPDDLRPALEALDPVLRAVGLHMIAWDPADRPQSTNVVAGELKRLLPGPATPPRPGREPDPVLRYWLAEYRNDS</sequence>
<keyword evidence="4 5" id="KW-0067">ATP-binding</keyword>
<dbReference type="Gene3D" id="1.10.510.10">
    <property type="entry name" value="Transferase(Phosphotransferase) domain 1"/>
    <property type="match status" value="1"/>
</dbReference>
<name>A0A542CUZ6_AMYCI</name>
<gene>
    <name evidence="7" type="ORF">FB471_6816</name>
</gene>
<keyword evidence="3 7" id="KW-0418">Kinase</keyword>
<evidence type="ECO:0000256" key="3">
    <source>
        <dbReference type="ARBA" id="ARBA00022777"/>
    </source>
</evidence>
<organism evidence="7 8">
    <name type="scientific">Amycolatopsis cihanbeyliensis</name>
    <dbReference type="NCBI Taxonomy" id="1128664"/>
    <lineage>
        <taxon>Bacteria</taxon>
        <taxon>Bacillati</taxon>
        <taxon>Actinomycetota</taxon>
        <taxon>Actinomycetes</taxon>
        <taxon>Pseudonocardiales</taxon>
        <taxon>Pseudonocardiaceae</taxon>
        <taxon>Amycolatopsis</taxon>
    </lineage>
</organism>
<evidence type="ECO:0000256" key="1">
    <source>
        <dbReference type="ARBA" id="ARBA00022679"/>
    </source>
</evidence>
<dbReference type="Proteomes" id="UP000320876">
    <property type="component" value="Unassembled WGS sequence"/>
</dbReference>
<evidence type="ECO:0000256" key="4">
    <source>
        <dbReference type="ARBA" id="ARBA00022840"/>
    </source>
</evidence>
<dbReference type="PANTHER" id="PTHR43289:SF34">
    <property type="entry name" value="SERINE_THREONINE-PROTEIN KINASE YBDM-RELATED"/>
    <property type="match status" value="1"/>
</dbReference>
<keyword evidence="1" id="KW-0808">Transferase</keyword>
<dbReference type="EMBL" id="VFML01000002">
    <property type="protein sequence ID" value="TQI94645.1"/>
    <property type="molecule type" value="Genomic_DNA"/>
</dbReference>
<proteinExistence type="predicted"/>
<dbReference type="GO" id="GO:0005524">
    <property type="term" value="F:ATP binding"/>
    <property type="evidence" value="ECO:0007669"/>
    <property type="project" value="UniProtKB-UniRule"/>
</dbReference>
<dbReference type="Pfam" id="PF00069">
    <property type="entry name" value="Pkinase"/>
    <property type="match status" value="1"/>
</dbReference>
<dbReference type="GO" id="GO:0004674">
    <property type="term" value="F:protein serine/threonine kinase activity"/>
    <property type="evidence" value="ECO:0007669"/>
    <property type="project" value="UniProtKB-KW"/>
</dbReference>
<keyword evidence="8" id="KW-1185">Reference proteome</keyword>
<dbReference type="InterPro" id="IPR000719">
    <property type="entry name" value="Prot_kinase_dom"/>
</dbReference>
<dbReference type="PROSITE" id="PS00107">
    <property type="entry name" value="PROTEIN_KINASE_ATP"/>
    <property type="match status" value="1"/>
</dbReference>
<reference evidence="7 8" key="1">
    <citation type="submission" date="2019-06" db="EMBL/GenBank/DDBJ databases">
        <title>Sequencing the genomes of 1000 actinobacteria strains.</title>
        <authorList>
            <person name="Klenk H.-P."/>
        </authorList>
    </citation>
    <scope>NUCLEOTIDE SEQUENCE [LARGE SCALE GENOMIC DNA]</scope>
    <source>
        <strain evidence="7 8">DSM 45679</strain>
    </source>
</reference>
<dbReference type="CDD" id="cd14014">
    <property type="entry name" value="STKc_PknB_like"/>
    <property type="match status" value="1"/>
</dbReference>
<dbReference type="SMART" id="SM00220">
    <property type="entry name" value="S_TKc"/>
    <property type="match status" value="1"/>
</dbReference>
<keyword evidence="2 5" id="KW-0547">Nucleotide-binding</keyword>
<dbReference type="InterPro" id="IPR017441">
    <property type="entry name" value="Protein_kinase_ATP_BS"/>
</dbReference>
<dbReference type="PANTHER" id="PTHR43289">
    <property type="entry name" value="MITOGEN-ACTIVATED PROTEIN KINASE KINASE KINASE 20-RELATED"/>
    <property type="match status" value="1"/>
</dbReference>
<dbReference type="OrthoDB" id="9762169at2"/>
<evidence type="ECO:0000313" key="8">
    <source>
        <dbReference type="Proteomes" id="UP000320876"/>
    </source>
</evidence>
<accession>A0A542CUZ6</accession>
<evidence type="ECO:0000256" key="5">
    <source>
        <dbReference type="PROSITE-ProRule" id="PRU10141"/>
    </source>
</evidence>